<evidence type="ECO:0000256" key="1">
    <source>
        <dbReference type="ARBA" id="ARBA00010139"/>
    </source>
</evidence>
<name>A0AA48IIG2_9TREE</name>
<sequence>MTVDPPPPASASSLTPMMPYDDAARERARIFATAAREHAAAIGAPPLLEKPINAGRKLRVVCVGAGFSGIHAAVYLPQHVPNLELQIYERSDDVGGVWQFNRYAGIACDIPAHSYQLTYADNTQWSKFFAPGGEIQAYLARVADHYGVRKYMKMRHSVEELLWIPDEGKWLVRVRNLDTDEMVEDKADFVAYAGGALSKPVWPKIPGREIYKGIIHHSAGWDSAKEEADGVDWSDKTVGVIGVGSSAIQIVPEMQKRAKQVVNFGRSKTWLSGVFSPDVLAQLGANTKEGMNHIFSDEEKERLRDTEFYAEFRRMVERDLGSVHYLTHRGSAMQTAIRADVDATMRRKLARKPDIAETLIPPFPIGCKRLTPGPGYLDALVADNVNFVRDDLECFTEKGIRTKAGEEFELDAIICATGFDVSSIPGFPIIGLDGVNLQDAWKDEARTYLATTIAKMPNFFSILGAQSGVGSGSLLIIMEEQVAYMARALNKCANEGYKSLVVKEEAVASFLRYTDAYFARTVFTEECKSWYKNGKMGAAKIRTLWPGSSQHAILSLRHPRWEDYEYEREPEYDHPLAWLGDGHIPVDMDPAFYYDDLRSRIEKTSFFID</sequence>
<dbReference type="PANTHER" id="PTHR42877:SF7">
    <property type="entry name" value="FLAVIN-BINDING MONOOXYGENASE-RELATED"/>
    <property type="match status" value="1"/>
</dbReference>
<dbReference type="RefSeq" id="XP_060454384.1">
    <property type="nucleotide sequence ID" value="XM_060597496.1"/>
</dbReference>
<evidence type="ECO:0000256" key="3">
    <source>
        <dbReference type="ARBA" id="ARBA00022827"/>
    </source>
</evidence>
<evidence type="ECO:0000313" key="5">
    <source>
        <dbReference type="EMBL" id="BEI89118.1"/>
    </source>
</evidence>
<keyword evidence="2" id="KW-0285">Flavoprotein</keyword>
<dbReference type="SUPFAM" id="SSF51905">
    <property type="entry name" value="FAD/NAD(P)-binding domain"/>
    <property type="match status" value="3"/>
</dbReference>
<dbReference type="Pfam" id="PF00743">
    <property type="entry name" value="FMO-like"/>
    <property type="match status" value="1"/>
</dbReference>
<dbReference type="Gene3D" id="3.50.50.60">
    <property type="entry name" value="FAD/NAD(P)-binding domain"/>
    <property type="match status" value="2"/>
</dbReference>
<keyword evidence="4" id="KW-0560">Oxidoreductase</keyword>
<proteinExistence type="inferred from homology"/>
<dbReference type="InterPro" id="IPR020946">
    <property type="entry name" value="Flavin_mOase-like"/>
</dbReference>
<dbReference type="EMBL" id="AP028213">
    <property type="protein sequence ID" value="BEI89118.1"/>
    <property type="molecule type" value="Genomic_DNA"/>
</dbReference>
<evidence type="ECO:0000313" key="6">
    <source>
        <dbReference type="Proteomes" id="UP001233271"/>
    </source>
</evidence>
<reference evidence="5" key="1">
    <citation type="journal article" date="2023" name="BMC Genomics">
        <title>Chromosome-level genome assemblies of Cutaneotrichosporon spp. (Trichosporonales, Basidiomycota) reveal imbalanced evolution between nucleotide sequences and chromosome synteny.</title>
        <authorList>
            <person name="Kobayashi Y."/>
            <person name="Kayamori A."/>
            <person name="Aoki K."/>
            <person name="Shiwa Y."/>
            <person name="Matsutani M."/>
            <person name="Fujita N."/>
            <person name="Sugita T."/>
            <person name="Iwasaki W."/>
            <person name="Tanaka N."/>
            <person name="Takashima M."/>
        </authorList>
    </citation>
    <scope>NUCLEOTIDE SEQUENCE</scope>
    <source>
        <strain evidence="5">HIS019</strain>
    </source>
</reference>
<comment type="similarity">
    <text evidence="1">Belongs to the FAD-binding monooxygenase family.</text>
</comment>
<dbReference type="GO" id="GO:0004499">
    <property type="term" value="F:N,N-dimethylaniline monooxygenase activity"/>
    <property type="evidence" value="ECO:0007669"/>
    <property type="project" value="InterPro"/>
</dbReference>
<dbReference type="GeneID" id="85492989"/>
<accession>A0AA48IIG2</accession>
<dbReference type="InterPro" id="IPR036188">
    <property type="entry name" value="FAD/NAD-bd_sf"/>
</dbReference>
<dbReference type="AlphaFoldDB" id="A0AA48IIG2"/>
<keyword evidence="6" id="KW-1185">Reference proteome</keyword>
<protein>
    <recommendedName>
        <fullName evidence="7">FAD/NAD(P)-binding domain-containing protein</fullName>
    </recommendedName>
</protein>
<dbReference type="GO" id="GO:0050661">
    <property type="term" value="F:NADP binding"/>
    <property type="evidence" value="ECO:0007669"/>
    <property type="project" value="InterPro"/>
</dbReference>
<dbReference type="Proteomes" id="UP001233271">
    <property type="component" value="Chromosome 2"/>
</dbReference>
<dbReference type="InterPro" id="IPR051209">
    <property type="entry name" value="FAD-bind_Monooxygenase_sf"/>
</dbReference>
<keyword evidence="3" id="KW-0274">FAD</keyword>
<dbReference type="GO" id="GO:0050660">
    <property type="term" value="F:flavin adenine dinucleotide binding"/>
    <property type="evidence" value="ECO:0007669"/>
    <property type="project" value="InterPro"/>
</dbReference>
<evidence type="ECO:0000256" key="2">
    <source>
        <dbReference type="ARBA" id="ARBA00022630"/>
    </source>
</evidence>
<evidence type="ECO:0008006" key="7">
    <source>
        <dbReference type="Google" id="ProtNLM"/>
    </source>
</evidence>
<organism evidence="5 6">
    <name type="scientific">Cutaneotrichosporon cavernicola</name>
    <dbReference type="NCBI Taxonomy" id="279322"/>
    <lineage>
        <taxon>Eukaryota</taxon>
        <taxon>Fungi</taxon>
        <taxon>Dikarya</taxon>
        <taxon>Basidiomycota</taxon>
        <taxon>Agaricomycotina</taxon>
        <taxon>Tremellomycetes</taxon>
        <taxon>Trichosporonales</taxon>
        <taxon>Trichosporonaceae</taxon>
        <taxon>Cutaneotrichosporon</taxon>
    </lineage>
</organism>
<evidence type="ECO:0000256" key="4">
    <source>
        <dbReference type="ARBA" id="ARBA00023002"/>
    </source>
</evidence>
<gene>
    <name evidence="5" type="ORF">CcaverHIS019_0204800</name>
</gene>
<dbReference type="KEGG" id="ccac:CcaHIS019_0204800"/>
<dbReference type="PANTHER" id="PTHR42877">
    <property type="entry name" value="L-ORNITHINE N(5)-MONOOXYGENASE-RELATED"/>
    <property type="match status" value="1"/>
</dbReference>